<evidence type="ECO:0000313" key="6">
    <source>
        <dbReference type="Proteomes" id="UP000618382"/>
    </source>
</evidence>
<dbReference type="GO" id="GO:0008725">
    <property type="term" value="F:DNA-3-methyladenine glycosylase activity"/>
    <property type="evidence" value="ECO:0007669"/>
    <property type="project" value="TreeGrafter"/>
</dbReference>
<evidence type="ECO:0000313" key="5">
    <source>
        <dbReference type="Proteomes" id="UP000577956"/>
    </source>
</evidence>
<reference evidence="4 5" key="1">
    <citation type="submission" date="2020-07" db="EMBL/GenBank/DDBJ databases">
        <title>Sequencing the genomes of 1000 actinobacteria strains.</title>
        <authorList>
            <person name="Klenk H.-P."/>
        </authorList>
    </citation>
    <scope>NUCLEOTIDE SEQUENCE [LARGE SCALE GENOMIC DNA]</scope>
    <source>
        <strain evidence="4 5">DSM 24482</strain>
    </source>
</reference>
<organism evidence="4 5">
    <name type="scientific">Cellulomonas oligotrophica</name>
    <dbReference type="NCBI Taxonomy" id="931536"/>
    <lineage>
        <taxon>Bacteria</taxon>
        <taxon>Bacillati</taxon>
        <taxon>Actinomycetota</taxon>
        <taxon>Actinomycetes</taxon>
        <taxon>Micrococcales</taxon>
        <taxon>Cellulomonadaceae</taxon>
        <taxon>Cellulomonas</taxon>
    </lineage>
</organism>
<dbReference type="GO" id="GO:0032993">
    <property type="term" value="C:protein-DNA complex"/>
    <property type="evidence" value="ECO:0007669"/>
    <property type="project" value="TreeGrafter"/>
</dbReference>
<dbReference type="Gene3D" id="1.10.340.30">
    <property type="entry name" value="Hypothetical protein, domain 2"/>
    <property type="match status" value="1"/>
</dbReference>
<comment type="caution">
    <text evidence="4">The sequence shown here is derived from an EMBL/GenBank/DDBJ whole genome shotgun (WGS) entry which is preliminary data.</text>
</comment>
<dbReference type="GO" id="GO:0043916">
    <property type="term" value="F:DNA-7-methylguanine glycosylase activity"/>
    <property type="evidence" value="ECO:0007669"/>
    <property type="project" value="TreeGrafter"/>
</dbReference>
<protein>
    <submittedName>
        <fullName evidence="3 4">3-methyladenine DNA glycosylase</fullName>
    </submittedName>
</protein>
<evidence type="ECO:0000313" key="4">
    <source>
        <dbReference type="EMBL" id="NYD87901.1"/>
    </source>
</evidence>
<dbReference type="AlphaFoldDB" id="A0A7Y9FKT1"/>
<keyword evidence="1" id="KW-0227">DNA damage</keyword>
<sequence length="305" mass="32287">MDARAAPAGDASVVVAAPAVALRTAVGLRRGAGDPTWHATPDGVWHGRPTPDGPATLRLRARPDGVEAHAWGPGARAALADVPGLLGRLDDVTGFAAHLHPAVHAAARAHPDLRLPRSGEVWPTLVTAVLEQRVVGLDAHASWRRLVLRHGEPAPGPAPAGLRVCPAPGVWASLPVWEWRGAGVDAQRSGAVQRAAVVAHRFTADLEPDELARRVRTVVGIGPWTAAETTARALGDPDAVQVGDAHLPHLVGWALTGRRADDAGMLHLLAPWAGHRQRVVVLLERAYRGRMPTYGPRAARARPMR</sequence>
<evidence type="ECO:0000256" key="2">
    <source>
        <dbReference type="ARBA" id="ARBA00023204"/>
    </source>
</evidence>
<keyword evidence="6" id="KW-1185">Reference proteome</keyword>
<dbReference type="PANTHER" id="PTHR43003">
    <property type="entry name" value="DNA-3-METHYLADENINE GLYCOSYLASE"/>
    <property type="match status" value="1"/>
</dbReference>
<gene>
    <name evidence="4" type="ORF">BKA21_003450</name>
    <name evidence="3" type="ORF">Col01nite_20510</name>
</gene>
<dbReference type="SUPFAM" id="SSF48150">
    <property type="entry name" value="DNA-glycosylase"/>
    <property type="match status" value="1"/>
</dbReference>
<accession>A0A7Y9FKT1</accession>
<dbReference type="EMBL" id="JACCBK010000001">
    <property type="protein sequence ID" value="NYD87901.1"/>
    <property type="molecule type" value="Genomic_DNA"/>
</dbReference>
<dbReference type="PANTHER" id="PTHR43003:SF6">
    <property type="entry name" value="DNA GLYCOSYLASE"/>
    <property type="match status" value="1"/>
</dbReference>
<reference evidence="3 6" key="2">
    <citation type="submission" date="2021-01" db="EMBL/GenBank/DDBJ databases">
        <title>Whole genome shotgun sequence of Cellulomonas oligotrophica NBRC 109435.</title>
        <authorList>
            <person name="Komaki H."/>
            <person name="Tamura T."/>
        </authorList>
    </citation>
    <scope>NUCLEOTIDE SEQUENCE [LARGE SCALE GENOMIC DNA]</scope>
    <source>
        <strain evidence="3 6">NBRC 109435</strain>
    </source>
</reference>
<dbReference type="RefSeq" id="WP_239072891.1">
    <property type="nucleotide sequence ID" value="NZ_BAABFI010000013.1"/>
</dbReference>
<evidence type="ECO:0000313" key="3">
    <source>
        <dbReference type="EMBL" id="GIG32892.1"/>
    </source>
</evidence>
<dbReference type="GO" id="GO:0032131">
    <property type="term" value="F:alkylated DNA binding"/>
    <property type="evidence" value="ECO:0007669"/>
    <property type="project" value="TreeGrafter"/>
</dbReference>
<dbReference type="GO" id="GO:0006285">
    <property type="term" value="P:base-excision repair, AP site formation"/>
    <property type="evidence" value="ECO:0007669"/>
    <property type="project" value="TreeGrafter"/>
</dbReference>
<dbReference type="InterPro" id="IPR011257">
    <property type="entry name" value="DNA_glycosylase"/>
</dbReference>
<evidence type="ECO:0000256" key="1">
    <source>
        <dbReference type="ARBA" id="ARBA00022763"/>
    </source>
</evidence>
<dbReference type="Proteomes" id="UP000577956">
    <property type="component" value="Unassembled WGS sequence"/>
</dbReference>
<dbReference type="EMBL" id="BONN01000005">
    <property type="protein sequence ID" value="GIG32892.1"/>
    <property type="molecule type" value="Genomic_DNA"/>
</dbReference>
<dbReference type="GO" id="GO:0006307">
    <property type="term" value="P:DNA alkylation repair"/>
    <property type="evidence" value="ECO:0007669"/>
    <property type="project" value="TreeGrafter"/>
</dbReference>
<dbReference type="Proteomes" id="UP000618382">
    <property type="component" value="Unassembled WGS sequence"/>
</dbReference>
<name>A0A7Y9FKT1_9CELL</name>
<proteinExistence type="predicted"/>
<dbReference type="InterPro" id="IPR051912">
    <property type="entry name" value="Alkylbase_DNA_Glycosylase/TA"/>
</dbReference>
<dbReference type="GO" id="GO:0005737">
    <property type="term" value="C:cytoplasm"/>
    <property type="evidence" value="ECO:0007669"/>
    <property type="project" value="TreeGrafter"/>
</dbReference>
<keyword evidence="2" id="KW-0234">DNA repair</keyword>